<dbReference type="RefSeq" id="WP_345416075.1">
    <property type="nucleotide sequence ID" value="NZ_BAABGT010000029.1"/>
</dbReference>
<dbReference type="Proteomes" id="UP001501598">
    <property type="component" value="Unassembled WGS sequence"/>
</dbReference>
<proteinExistence type="predicted"/>
<name>A0ABP8RQ90_9PSEU</name>
<dbReference type="Pfam" id="PF12680">
    <property type="entry name" value="SnoaL_2"/>
    <property type="match status" value="1"/>
</dbReference>
<accession>A0ABP8RQ90</accession>
<dbReference type="EMBL" id="BAABGT010000029">
    <property type="protein sequence ID" value="GAA4544942.1"/>
    <property type="molecule type" value="Genomic_DNA"/>
</dbReference>
<dbReference type="CDD" id="cd00531">
    <property type="entry name" value="NTF2_like"/>
    <property type="match status" value="1"/>
</dbReference>
<feature type="domain" description="SnoaL-like" evidence="1">
    <location>
        <begin position="23"/>
        <end position="124"/>
    </location>
</feature>
<comment type="caution">
    <text evidence="2">The sequence shown here is derived from an EMBL/GenBank/DDBJ whole genome shotgun (WGS) entry which is preliminary data.</text>
</comment>
<protein>
    <recommendedName>
        <fullName evidence="1">SnoaL-like domain-containing protein</fullName>
    </recommendedName>
</protein>
<dbReference type="InterPro" id="IPR037401">
    <property type="entry name" value="SnoaL-like"/>
</dbReference>
<sequence>MPAAHDVFRSLVDGVGRLIAGDASQVDRLATLYAEDAYVVYFGAPDEPLRGRAALREHFAHVPERYGAPRFRGFRAEDITIHDTPDPEVIVAEFAYVADGDGAAPPPHLRCCFVMRIRAGEILETRDYVLGSLS</sequence>
<evidence type="ECO:0000313" key="2">
    <source>
        <dbReference type="EMBL" id="GAA4544942.1"/>
    </source>
</evidence>
<gene>
    <name evidence="2" type="ORF">GCM10023175_24010</name>
</gene>
<dbReference type="Gene3D" id="3.10.450.50">
    <property type="match status" value="1"/>
</dbReference>
<keyword evidence="3" id="KW-1185">Reference proteome</keyword>
<evidence type="ECO:0000313" key="3">
    <source>
        <dbReference type="Proteomes" id="UP001501598"/>
    </source>
</evidence>
<dbReference type="SUPFAM" id="SSF54427">
    <property type="entry name" value="NTF2-like"/>
    <property type="match status" value="1"/>
</dbReference>
<reference evidence="3" key="1">
    <citation type="journal article" date="2019" name="Int. J. Syst. Evol. Microbiol.">
        <title>The Global Catalogue of Microorganisms (GCM) 10K type strain sequencing project: providing services to taxonomists for standard genome sequencing and annotation.</title>
        <authorList>
            <consortium name="The Broad Institute Genomics Platform"/>
            <consortium name="The Broad Institute Genome Sequencing Center for Infectious Disease"/>
            <person name="Wu L."/>
            <person name="Ma J."/>
        </authorList>
    </citation>
    <scope>NUCLEOTIDE SEQUENCE [LARGE SCALE GENOMIC DNA]</scope>
    <source>
        <strain evidence="3">JCM 17906</strain>
    </source>
</reference>
<organism evidence="2 3">
    <name type="scientific">Pseudonocardia xishanensis</name>
    <dbReference type="NCBI Taxonomy" id="630995"/>
    <lineage>
        <taxon>Bacteria</taxon>
        <taxon>Bacillati</taxon>
        <taxon>Actinomycetota</taxon>
        <taxon>Actinomycetes</taxon>
        <taxon>Pseudonocardiales</taxon>
        <taxon>Pseudonocardiaceae</taxon>
        <taxon>Pseudonocardia</taxon>
    </lineage>
</organism>
<dbReference type="InterPro" id="IPR032710">
    <property type="entry name" value="NTF2-like_dom_sf"/>
</dbReference>
<evidence type="ECO:0000259" key="1">
    <source>
        <dbReference type="Pfam" id="PF12680"/>
    </source>
</evidence>